<sequence>MVKTDEHPYLMEHSGEGERLVRKTRAERVIQQARWAGLKPGMRVLDVGCGAGFTTSLLAEISGSAEGLDLSLERIESARKSYPELSFHQRDIYQSLEGLGPYDFIWIRFFLEYHRRSSAEIIQRISGLLAERGILCVAELDHHSLNHYPMDERMQRTLSGLSEYLQKHADWDPYAGRKLYTHFYDAGFENIELRFDAHHLIYGKMESVQESDWLTKLNVAARKCGYPFDEYEGGFDEFLVDAENLLVNPRRFTYTPIIICRGIRPDAR</sequence>
<gene>
    <name evidence="2" type="ORF">B4O97_11615</name>
</gene>
<dbReference type="STRING" id="1963862.B4O97_11615"/>
<feature type="domain" description="Methyltransferase" evidence="1">
    <location>
        <begin position="39"/>
        <end position="157"/>
    </location>
</feature>
<dbReference type="CDD" id="cd02440">
    <property type="entry name" value="AdoMet_MTases"/>
    <property type="match status" value="1"/>
</dbReference>
<name>A0A1Y1RWH4_9SPIO</name>
<evidence type="ECO:0000259" key="1">
    <source>
        <dbReference type="Pfam" id="PF13847"/>
    </source>
</evidence>
<dbReference type="SUPFAM" id="SSF53335">
    <property type="entry name" value="S-adenosyl-L-methionine-dependent methyltransferases"/>
    <property type="match status" value="1"/>
</dbReference>
<protein>
    <recommendedName>
        <fullName evidence="1">Methyltransferase domain-containing protein</fullName>
    </recommendedName>
</protein>
<comment type="caution">
    <text evidence="2">The sequence shown here is derived from an EMBL/GenBank/DDBJ whole genome shotgun (WGS) entry which is preliminary data.</text>
</comment>
<dbReference type="Pfam" id="PF13847">
    <property type="entry name" value="Methyltransf_31"/>
    <property type="match status" value="1"/>
</dbReference>
<dbReference type="AlphaFoldDB" id="A0A1Y1RWH4"/>
<keyword evidence="3" id="KW-1185">Reference proteome</keyword>
<accession>A0A1Y1RWH4</accession>
<dbReference type="EMBL" id="MWQY01000012">
    <property type="protein sequence ID" value="ORC34595.1"/>
    <property type="molecule type" value="Genomic_DNA"/>
</dbReference>
<dbReference type="InterPro" id="IPR025714">
    <property type="entry name" value="Methyltranfer_dom"/>
</dbReference>
<dbReference type="PANTHER" id="PTHR43861">
    <property type="entry name" value="TRANS-ACONITATE 2-METHYLTRANSFERASE-RELATED"/>
    <property type="match status" value="1"/>
</dbReference>
<dbReference type="Proteomes" id="UP000192343">
    <property type="component" value="Unassembled WGS sequence"/>
</dbReference>
<proteinExistence type="predicted"/>
<evidence type="ECO:0000313" key="2">
    <source>
        <dbReference type="EMBL" id="ORC34595.1"/>
    </source>
</evidence>
<dbReference type="InterPro" id="IPR029063">
    <property type="entry name" value="SAM-dependent_MTases_sf"/>
</dbReference>
<reference evidence="2 3" key="1">
    <citation type="submission" date="2017-03" db="EMBL/GenBank/DDBJ databases">
        <title>Draft Genome sequence of Marispirochaeta sp. strain JC444.</title>
        <authorList>
            <person name="Shivani Y."/>
            <person name="Subhash Y."/>
            <person name="Sasikala C."/>
            <person name="Ramana C."/>
        </authorList>
    </citation>
    <scope>NUCLEOTIDE SEQUENCE [LARGE SCALE GENOMIC DNA]</scope>
    <source>
        <strain evidence="2 3">JC444</strain>
    </source>
</reference>
<organism evidence="2 3">
    <name type="scientific">Marispirochaeta aestuarii</name>
    <dbReference type="NCBI Taxonomy" id="1963862"/>
    <lineage>
        <taxon>Bacteria</taxon>
        <taxon>Pseudomonadati</taxon>
        <taxon>Spirochaetota</taxon>
        <taxon>Spirochaetia</taxon>
        <taxon>Spirochaetales</taxon>
        <taxon>Spirochaetaceae</taxon>
        <taxon>Marispirochaeta</taxon>
    </lineage>
</organism>
<dbReference type="Gene3D" id="3.40.50.150">
    <property type="entry name" value="Vaccinia Virus protein VP39"/>
    <property type="match status" value="1"/>
</dbReference>
<dbReference type="RefSeq" id="WP_083051008.1">
    <property type="nucleotide sequence ID" value="NZ_MWQY01000012.1"/>
</dbReference>
<dbReference type="OrthoDB" id="371112at2"/>
<evidence type="ECO:0000313" key="3">
    <source>
        <dbReference type="Proteomes" id="UP000192343"/>
    </source>
</evidence>